<evidence type="ECO:0000256" key="1">
    <source>
        <dbReference type="SAM" id="SignalP"/>
    </source>
</evidence>
<keyword evidence="1" id="KW-0732">Signal</keyword>
<dbReference type="OrthoDB" id="9971715at2"/>
<feature type="signal peptide" evidence="1">
    <location>
        <begin position="1"/>
        <end position="22"/>
    </location>
</feature>
<evidence type="ECO:0008006" key="4">
    <source>
        <dbReference type="Google" id="ProtNLM"/>
    </source>
</evidence>
<feature type="chain" id="PRO_5020795957" description="Secreted protein" evidence="1">
    <location>
        <begin position="23"/>
        <end position="132"/>
    </location>
</feature>
<reference evidence="2 3" key="1">
    <citation type="submission" date="2019-02" db="EMBL/GenBank/DDBJ databases">
        <title>WGS of Pseudoxanthomonas species novum from clinical isolates.</title>
        <authorList>
            <person name="Bernier A.-M."/>
            <person name="Bernard K."/>
            <person name="Vachon A."/>
        </authorList>
    </citation>
    <scope>NUCLEOTIDE SEQUENCE [LARGE SCALE GENOMIC DNA]</scope>
    <source>
        <strain evidence="2 3">NML171200</strain>
    </source>
</reference>
<evidence type="ECO:0000313" key="2">
    <source>
        <dbReference type="EMBL" id="TAA19114.1"/>
    </source>
</evidence>
<evidence type="ECO:0000313" key="3">
    <source>
        <dbReference type="Proteomes" id="UP000292627"/>
    </source>
</evidence>
<dbReference type="RefSeq" id="WP_130553196.1">
    <property type="nucleotide sequence ID" value="NZ_SHMC01000013.1"/>
</dbReference>
<protein>
    <recommendedName>
        <fullName evidence="4">Secreted protein</fullName>
    </recommendedName>
</protein>
<comment type="caution">
    <text evidence="2">The sequence shown here is derived from an EMBL/GenBank/DDBJ whole genome shotgun (WGS) entry which is preliminary data.</text>
</comment>
<gene>
    <name evidence="2" type="ORF">EA660_20015</name>
</gene>
<dbReference type="EMBL" id="SHMC01000013">
    <property type="protein sequence ID" value="TAA19114.1"/>
    <property type="molecule type" value="Genomic_DNA"/>
</dbReference>
<sequence>MKIMTLMVGICLFAGYSFNAEAARTKANNYIYLDASANPVGQDVVYCNNVHWVGGNRQSPYVLHVQGGCGELYQTCTSTGECTEHIDNEIKTTLTGSPPYTKQEACALTSQCASQEGDLMDGYGFEMTMVYP</sequence>
<proteinExistence type="predicted"/>
<dbReference type="AlphaFoldDB" id="A0A4Q8L4B4"/>
<accession>A0A4Q8L4B4</accession>
<dbReference type="Proteomes" id="UP000292627">
    <property type="component" value="Unassembled WGS sequence"/>
</dbReference>
<name>A0A4Q8L4B4_9GAMM</name>
<organism evidence="2 3">
    <name type="scientific">Pseudoxanthomonas winnipegensis</name>
    <dbReference type="NCBI Taxonomy" id="2480810"/>
    <lineage>
        <taxon>Bacteria</taxon>
        <taxon>Pseudomonadati</taxon>
        <taxon>Pseudomonadota</taxon>
        <taxon>Gammaproteobacteria</taxon>
        <taxon>Lysobacterales</taxon>
        <taxon>Lysobacteraceae</taxon>
        <taxon>Pseudoxanthomonas</taxon>
    </lineage>
</organism>